<dbReference type="GO" id="GO:0000122">
    <property type="term" value="P:negative regulation of transcription by RNA polymerase II"/>
    <property type="evidence" value="ECO:0007669"/>
    <property type="project" value="TreeGrafter"/>
</dbReference>
<dbReference type="Pfam" id="PF00096">
    <property type="entry name" value="zf-C2H2"/>
    <property type="match status" value="2"/>
</dbReference>
<keyword evidence="8" id="KW-0804">Transcription</keyword>
<keyword evidence="9" id="KW-0539">Nucleus</keyword>
<dbReference type="Gene3D" id="3.30.160.60">
    <property type="entry name" value="Classic Zinc Finger"/>
    <property type="match status" value="3"/>
</dbReference>
<evidence type="ECO:0000256" key="2">
    <source>
        <dbReference type="ARBA" id="ARBA00006991"/>
    </source>
</evidence>
<dbReference type="SMART" id="SM00355">
    <property type="entry name" value="ZnF_C2H2"/>
    <property type="match status" value="4"/>
</dbReference>
<evidence type="ECO:0000256" key="10">
    <source>
        <dbReference type="PROSITE-ProRule" id="PRU00042"/>
    </source>
</evidence>
<dbReference type="PANTHER" id="PTHR19818:SF139">
    <property type="entry name" value="PAIR-RULE PROTEIN ODD-PAIRED"/>
    <property type="match status" value="1"/>
</dbReference>
<evidence type="ECO:0000256" key="4">
    <source>
        <dbReference type="ARBA" id="ARBA00022737"/>
    </source>
</evidence>
<dbReference type="EnsemblMetazoa" id="ACOM042259-RA">
    <property type="protein sequence ID" value="ACOM042259-PA.1"/>
    <property type="gene ID" value="ACOM042259"/>
</dbReference>
<dbReference type="GO" id="GO:0009653">
    <property type="term" value="P:anatomical structure morphogenesis"/>
    <property type="evidence" value="ECO:0007669"/>
    <property type="project" value="UniProtKB-ARBA"/>
</dbReference>
<keyword evidence="6" id="KW-0862">Zinc</keyword>
<keyword evidence="7" id="KW-0805">Transcription regulation</keyword>
<reference evidence="13" key="1">
    <citation type="submission" date="2022-08" db="UniProtKB">
        <authorList>
            <consortium name="EnsemblMetazoa"/>
        </authorList>
    </citation>
    <scope>IDENTIFICATION</scope>
</reference>
<feature type="domain" description="C2H2-type" evidence="12">
    <location>
        <begin position="286"/>
        <end position="308"/>
    </location>
</feature>
<evidence type="ECO:0000256" key="1">
    <source>
        <dbReference type="ARBA" id="ARBA00004123"/>
    </source>
</evidence>
<evidence type="ECO:0000256" key="6">
    <source>
        <dbReference type="ARBA" id="ARBA00022833"/>
    </source>
</evidence>
<organism evidence="13">
    <name type="scientific">Anopheles coluzzii</name>
    <name type="common">African malaria mosquito</name>
    <dbReference type="NCBI Taxonomy" id="1518534"/>
    <lineage>
        <taxon>Eukaryota</taxon>
        <taxon>Metazoa</taxon>
        <taxon>Ecdysozoa</taxon>
        <taxon>Arthropoda</taxon>
        <taxon>Hexapoda</taxon>
        <taxon>Insecta</taxon>
        <taxon>Pterygota</taxon>
        <taxon>Neoptera</taxon>
        <taxon>Endopterygota</taxon>
        <taxon>Diptera</taxon>
        <taxon>Nematocera</taxon>
        <taxon>Culicoidea</taxon>
        <taxon>Culicidae</taxon>
        <taxon>Anophelinae</taxon>
        <taxon>Anopheles</taxon>
    </lineage>
</organism>
<proteinExistence type="inferred from homology"/>
<evidence type="ECO:0000256" key="5">
    <source>
        <dbReference type="ARBA" id="ARBA00022771"/>
    </source>
</evidence>
<dbReference type="GO" id="GO:0030154">
    <property type="term" value="P:cell differentiation"/>
    <property type="evidence" value="ECO:0007669"/>
    <property type="project" value="UniProtKB-ARBA"/>
</dbReference>
<dbReference type="InterPro" id="IPR036236">
    <property type="entry name" value="Znf_C2H2_sf"/>
</dbReference>
<feature type="domain" description="C2H2-type" evidence="12">
    <location>
        <begin position="228"/>
        <end position="255"/>
    </location>
</feature>
<feature type="domain" description="C2H2-type" evidence="12">
    <location>
        <begin position="200"/>
        <end position="227"/>
    </location>
</feature>
<sequence length="468" mass="50798">MIALSYARPRFDGQCCDHAAKLPIVNRMPIARLSARTPSLTGKLEGRVVEYARPGGGLDYHNSPLIGEIAAGGDYSQFHRSIDQLRSLNERGILASAPNTQLTSGPSTAVGGGHNAGGATNPASDQIDLELKQFIVEKKELDSSCPSSPANGVLLMQQQTQQQLLEDEDDLLDDKDSKIFTSKADLQLHTQIHMREAKPYKCSQCNKAFANSSYLSQHTRIHLGIKPYRCEICQRKFTQLSHLQQHIRTHTGDKPYKCRHSGCLKAFSQLSNLQSHSRCHQTDKPYKCNSCYKCFADEPALLEHIPKHKDVVGNGAPNGGNAGTGAANQASGSQQQQQQPPPQQQHNGTMNGGNLAIPPVSTPMSYDTGSIAKATSNSAFTPINAMPPHLNGLQHHHQLATQRPSYLYDAISFQNQKAAMSQSPSNAFPNQLISLHQIRNYAHQPAGGLMAGEHLLGVTVGPGGKDKG</sequence>
<accession>A0A8W7Q3C7</accession>
<dbReference type="GO" id="GO:0005634">
    <property type="term" value="C:nucleus"/>
    <property type="evidence" value="ECO:0007669"/>
    <property type="project" value="UniProtKB-SubCell"/>
</dbReference>
<dbReference type="VEuPathDB" id="VectorBase:ACON2_030802"/>
<dbReference type="GO" id="GO:0048731">
    <property type="term" value="P:system development"/>
    <property type="evidence" value="ECO:0007669"/>
    <property type="project" value="UniProtKB-ARBA"/>
</dbReference>
<feature type="region of interest" description="Disordered" evidence="11">
    <location>
        <begin position="98"/>
        <end position="123"/>
    </location>
</feature>
<evidence type="ECO:0000256" key="3">
    <source>
        <dbReference type="ARBA" id="ARBA00022723"/>
    </source>
</evidence>
<dbReference type="FunFam" id="3.30.160.60:FF:001172">
    <property type="entry name" value="Zinc finger protein rotund"/>
    <property type="match status" value="1"/>
</dbReference>
<feature type="region of interest" description="Disordered" evidence="11">
    <location>
        <begin position="309"/>
        <end position="362"/>
    </location>
</feature>
<dbReference type="PROSITE" id="PS00028">
    <property type="entry name" value="ZINC_FINGER_C2H2_1"/>
    <property type="match status" value="4"/>
</dbReference>
<evidence type="ECO:0000259" key="12">
    <source>
        <dbReference type="PROSITE" id="PS50157"/>
    </source>
</evidence>
<protein>
    <recommendedName>
        <fullName evidence="12">C2H2-type domain-containing protein</fullName>
    </recommendedName>
</protein>
<dbReference type="GO" id="GO:0000978">
    <property type="term" value="F:RNA polymerase II cis-regulatory region sequence-specific DNA binding"/>
    <property type="evidence" value="ECO:0007669"/>
    <property type="project" value="TreeGrafter"/>
</dbReference>
<dbReference type="InterPro" id="IPR013087">
    <property type="entry name" value="Znf_C2H2_type"/>
</dbReference>
<comment type="subcellular location">
    <subcellularLocation>
        <location evidence="1">Nucleus</location>
    </subcellularLocation>
</comment>
<dbReference type="AlphaFoldDB" id="A0A8W7Q3C7"/>
<comment type="similarity">
    <text evidence="2">Belongs to the krueppel C2H2-type zinc-finger protein family.</text>
</comment>
<dbReference type="PANTHER" id="PTHR19818">
    <property type="entry name" value="ZINC FINGER PROTEIN ZIC AND GLI"/>
    <property type="match status" value="1"/>
</dbReference>
<dbReference type="FunFam" id="3.30.160.60:FF:000158">
    <property type="entry name" value="Zinc finger protein 362"/>
    <property type="match status" value="1"/>
</dbReference>
<dbReference type="PROSITE" id="PS50157">
    <property type="entry name" value="ZINC_FINGER_C2H2_2"/>
    <property type="match status" value="4"/>
</dbReference>
<dbReference type="GO" id="GO:0008270">
    <property type="term" value="F:zinc ion binding"/>
    <property type="evidence" value="ECO:0007669"/>
    <property type="project" value="UniProtKB-KW"/>
</dbReference>
<dbReference type="FunFam" id="3.30.160.60:FF:000648">
    <property type="entry name" value="Zinc finger protein rotund"/>
    <property type="match status" value="1"/>
</dbReference>
<keyword evidence="4" id="KW-0677">Repeat</keyword>
<evidence type="ECO:0000256" key="9">
    <source>
        <dbReference type="ARBA" id="ARBA00023242"/>
    </source>
</evidence>
<evidence type="ECO:0000256" key="7">
    <source>
        <dbReference type="ARBA" id="ARBA00023015"/>
    </source>
</evidence>
<dbReference type="Proteomes" id="UP000075882">
    <property type="component" value="Unassembled WGS sequence"/>
</dbReference>
<dbReference type="VEuPathDB" id="VectorBase:ACON2_039439"/>
<dbReference type="GO" id="GO:0000981">
    <property type="term" value="F:DNA-binding transcription factor activity, RNA polymerase II-specific"/>
    <property type="evidence" value="ECO:0007669"/>
    <property type="project" value="TreeGrafter"/>
</dbReference>
<dbReference type="SUPFAM" id="SSF57667">
    <property type="entry name" value="beta-beta-alpha zinc fingers"/>
    <property type="match status" value="2"/>
</dbReference>
<keyword evidence="5 10" id="KW-0863">Zinc-finger</keyword>
<dbReference type="InterPro" id="IPR050329">
    <property type="entry name" value="GLI_C2H2-zinc-finger"/>
</dbReference>
<evidence type="ECO:0000256" key="11">
    <source>
        <dbReference type="SAM" id="MobiDB-lite"/>
    </source>
</evidence>
<feature type="domain" description="C2H2-type" evidence="12">
    <location>
        <begin position="256"/>
        <end position="285"/>
    </location>
</feature>
<feature type="compositionally biased region" description="Polar residues" evidence="11">
    <location>
        <begin position="98"/>
        <end position="107"/>
    </location>
</feature>
<name>A0A8W7Q3C7_ANOCL</name>
<evidence type="ECO:0000313" key="13">
    <source>
        <dbReference type="EnsemblMetazoa" id="ACOM042259-PA.1"/>
    </source>
</evidence>
<dbReference type="GO" id="GO:0045944">
    <property type="term" value="P:positive regulation of transcription by RNA polymerase II"/>
    <property type="evidence" value="ECO:0007669"/>
    <property type="project" value="UniProtKB-ARBA"/>
</dbReference>
<evidence type="ECO:0000256" key="8">
    <source>
        <dbReference type="ARBA" id="ARBA00023163"/>
    </source>
</evidence>
<feature type="compositionally biased region" description="Low complexity" evidence="11">
    <location>
        <begin position="324"/>
        <end position="349"/>
    </location>
</feature>
<keyword evidence="3" id="KW-0479">Metal-binding</keyword>